<gene>
    <name evidence="1" type="ORF">GS634_18740</name>
</gene>
<protein>
    <submittedName>
        <fullName evidence="1">Uncharacterized protein</fullName>
    </submittedName>
</protein>
<evidence type="ECO:0000313" key="1">
    <source>
        <dbReference type="EMBL" id="NOE20167.1"/>
    </source>
</evidence>
<sequence length="93" mass="10348">MQNVLGFSTSIPARFKLRNADRIRMTGPSLDVAPKASPQRFERLDDRLAPTPKTINQPRAFLEQLIHPVAGYGPMSVAGKKFFMDVGSNILYS</sequence>
<accession>A0AA90Z4S7</accession>
<name>A0AA90Z4S7_9RHOB</name>
<evidence type="ECO:0000313" key="2">
    <source>
        <dbReference type="Proteomes" id="UP000597886"/>
    </source>
</evidence>
<dbReference type="Proteomes" id="UP000597886">
    <property type="component" value="Unassembled WGS sequence"/>
</dbReference>
<proteinExistence type="predicted"/>
<reference evidence="1" key="1">
    <citation type="submission" date="2019-12" db="EMBL/GenBank/DDBJ databases">
        <title>Ruegeria JWLKs population differentiation of coral mucus and skeleton niches.</title>
        <authorList>
            <person name="Luo D."/>
        </authorList>
    </citation>
    <scope>NUCLEOTIDE SEQUENCE</scope>
    <source>
        <strain evidence="1">HKCCD6181</strain>
    </source>
</reference>
<organism evidence="1 2">
    <name type="scientific">Ruegeria atlantica</name>
    <dbReference type="NCBI Taxonomy" id="81569"/>
    <lineage>
        <taxon>Bacteria</taxon>
        <taxon>Pseudomonadati</taxon>
        <taxon>Pseudomonadota</taxon>
        <taxon>Alphaproteobacteria</taxon>
        <taxon>Rhodobacterales</taxon>
        <taxon>Roseobacteraceae</taxon>
        <taxon>Ruegeria</taxon>
    </lineage>
</organism>
<comment type="caution">
    <text evidence="1">The sequence shown here is derived from an EMBL/GenBank/DDBJ whole genome shotgun (WGS) entry which is preliminary data.</text>
</comment>
<dbReference type="EMBL" id="WVRA01000008">
    <property type="protein sequence ID" value="NOE20167.1"/>
    <property type="molecule type" value="Genomic_DNA"/>
</dbReference>
<dbReference type="AlphaFoldDB" id="A0AA90Z4S7"/>
<dbReference type="RefSeq" id="WP_171331542.1">
    <property type="nucleotide sequence ID" value="NZ_WVRA01000008.1"/>
</dbReference>